<accession>A0A1E7YSA2</accession>
<name>A0A1E7YSA2_9PROT</name>
<dbReference type="InterPro" id="IPR007419">
    <property type="entry name" value="BFD-like_2Fe2S-bd_dom"/>
</dbReference>
<evidence type="ECO:0000313" key="3">
    <source>
        <dbReference type="Proteomes" id="UP000175707"/>
    </source>
</evidence>
<dbReference type="Pfam" id="PF04324">
    <property type="entry name" value="Fer2_BFD"/>
    <property type="match status" value="1"/>
</dbReference>
<proteinExistence type="predicted"/>
<organism evidence="2 3">
    <name type="scientific">Acidithiobacillus caldus</name>
    <dbReference type="NCBI Taxonomy" id="33059"/>
    <lineage>
        <taxon>Bacteria</taxon>
        <taxon>Pseudomonadati</taxon>
        <taxon>Pseudomonadota</taxon>
        <taxon>Acidithiobacillia</taxon>
        <taxon>Acidithiobacillales</taxon>
        <taxon>Acidithiobacillaceae</taxon>
        <taxon>Acidithiobacillus</taxon>
    </lineage>
</organism>
<dbReference type="Proteomes" id="UP000175707">
    <property type="component" value="Unassembled WGS sequence"/>
</dbReference>
<evidence type="ECO:0000259" key="1">
    <source>
        <dbReference type="Pfam" id="PF04324"/>
    </source>
</evidence>
<evidence type="ECO:0000313" key="2">
    <source>
        <dbReference type="EMBL" id="OFC43011.1"/>
    </source>
</evidence>
<sequence>MLLADDGDNQSFLVRKLAQGFPYASTTPLISRRGQAILLRVAAEQAPERNLAEQWDVALGLTGPETLLYEDPRSGVSKRLRIHNGHLVAMRLWGSLTTLDWLRQLVLESAEIESYRLALLAPRIPANLGIWQRSRGICACKGIDEKTIQQVIINGAKTLDAVMRACGAGTECGSCKPEIRQLLQSGFAEAS</sequence>
<gene>
    <name evidence="2" type="ORF">BAE30_14805</name>
</gene>
<reference evidence="2 3" key="1">
    <citation type="submission" date="2016-06" db="EMBL/GenBank/DDBJ databases">
        <title>Gene turnover analysis identifies the evolutionary adaptation of the extremophile Acidithiobacillus caldus.</title>
        <authorList>
            <person name="Zhang X."/>
        </authorList>
    </citation>
    <scope>NUCLEOTIDE SEQUENCE [LARGE SCALE GENOMIC DNA]</scope>
    <source>
        <strain evidence="2 3">S1</strain>
    </source>
</reference>
<dbReference type="InterPro" id="IPR041854">
    <property type="entry name" value="BFD-like_2Fe2S-bd_dom_sf"/>
</dbReference>
<protein>
    <recommendedName>
        <fullName evidence="1">BFD-like [2Fe-2S]-binding domain-containing protein</fullName>
    </recommendedName>
</protein>
<feature type="domain" description="BFD-like [2Fe-2S]-binding" evidence="1">
    <location>
        <begin position="137"/>
        <end position="184"/>
    </location>
</feature>
<dbReference type="EMBL" id="LZYH01000994">
    <property type="protein sequence ID" value="OFC43011.1"/>
    <property type="molecule type" value="Genomic_DNA"/>
</dbReference>
<dbReference type="Gene3D" id="1.10.10.1100">
    <property type="entry name" value="BFD-like [2Fe-2S]-binding domain"/>
    <property type="match status" value="1"/>
</dbReference>
<comment type="caution">
    <text evidence="2">The sequence shown here is derived from an EMBL/GenBank/DDBJ whole genome shotgun (WGS) entry which is preliminary data.</text>
</comment>
<dbReference type="AlphaFoldDB" id="A0A1E7YSA2"/>